<dbReference type="InterPro" id="IPR011059">
    <property type="entry name" value="Metal-dep_hydrolase_composite"/>
</dbReference>
<dbReference type="Pfam" id="PF01979">
    <property type="entry name" value="Amidohydro_1"/>
    <property type="match status" value="1"/>
</dbReference>
<feature type="binding site" evidence="8">
    <location>
        <position position="132"/>
    </location>
    <ligand>
        <name>Zn(2+)</name>
        <dbReference type="ChEBI" id="CHEBI:29105"/>
    </ligand>
</feature>
<keyword evidence="2 8" id="KW-0479">Metal-binding</keyword>
<feature type="domain" description="Amidohydrolase-related" evidence="9">
    <location>
        <begin position="55"/>
        <end position="366"/>
    </location>
</feature>
<evidence type="ECO:0000313" key="11">
    <source>
        <dbReference type="Proteomes" id="UP000190130"/>
    </source>
</evidence>
<reference evidence="10 11" key="1">
    <citation type="submission" date="2017-02" db="EMBL/GenBank/DDBJ databases">
        <authorList>
            <person name="Peterson S.W."/>
        </authorList>
    </citation>
    <scope>NUCLEOTIDE SEQUENCE [LARGE SCALE GENOMIC DNA]</scope>
    <source>
        <strain evidence="10 11">DSM 9653</strain>
    </source>
</reference>
<evidence type="ECO:0000256" key="3">
    <source>
        <dbReference type="ARBA" id="ARBA00022801"/>
    </source>
</evidence>
<evidence type="ECO:0000259" key="9">
    <source>
        <dbReference type="Pfam" id="PF01979"/>
    </source>
</evidence>
<feature type="binding site" evidence="7">
    <location>
        <position position="143"/>
    </location>
    <ligand>
        <name>substrate</name>
    </ligand>
</feature>
<proteinExistence type="inferred from homology"/>
<evidence type="ECO:0000256" key="5">
    <source>
        <dbReference type="PIRNR" id="PIRNR038994"/>
    </source>
</evidence>
<feature type="binding site" evidence="8">
    <location>
        <position position="197"/>
    </location>
    <ligand>
        <name>Zn(2+)</name>
        <dbReference type="ChEBI" id="CHEBI:29105"/>
    </ligand>
</feature>
<dbReference type="GO" id="GO:0006046">
    <property type="term" value="P:N-acetylglucosamine catabolic process"/>
    <property type="evidence" value="ECO:0007669"/>
    <property type="project" value="TreeGrafter"/>
</dbReference>
<accession>A0A1T5GKS0</accession>
<dbReference type="NCBIfam" id="TIGR00221">
    <property type="entry name" value="nagA"/>
    <property type="match status" value="1"/>
</dbReference>
<keyword evidence="4 5" id="KW-0119">Carbohydrate metabolism</keyword>
<dbReference type="SUPFAM" id="SSF51556">
    <property type="entry name" value="Metallo-dependent hydrolases"/>
    <property type="match status" value="1"/>
</dbReference>
<dbReference type="AlphaFoldDB" id="A0A1T5GKS0"/>
<evidence type="ECO:0000256" key="8">
    <source>
        <dbReference type="PIRSR" id="PIRSR038994-3"/>
    </source>
</evidence>
<gene>
    <name evidence="10" type="ORF">SAMN05660750_04186</name>
</gene>
<evidence type="ECO:0000313" key="10">
    <source>
        <dbReference type="EMBL" id="SKC08947.1"/>
    </source>
</evidence>
<dbReference type="InterPro" id="IPR006680">
    <property type="entry name" value="Amidohydro-rel"/>
</dbReference>
<evidence type="ECO:0000256" key="2">
    <source>
        <dbReference type="ARBA" id="ARBA00022723"/>
    </source>
</evidence>
<dbReference type="Proteomes" id="UP000190130">
    <property type="component" value="Unassembled WGS sequence"/>
</dbReference>
<comment type="similarity">
    <text evidence="1 5">Belongs to the metallo-dependent hydrolases superfamily. NagA family.</text>
</comment>
<organism evidence="10 11">
    <name type="scientific">Bosea thiooxidans</name>
    <dbReference type="NCBI Taxonomy" id="53254"/>
    <lineage>
        <taxon>Bacteria</taxon>
        <taxon>Pseudomonadati</taxon>
        <taxon>Pseudomonadota</taxon>
        <taxon>Alphaproteobacteria</taxon>
        <taxon>Hyphomicrobiales</taxon>
        <taxon>Boseaceae</taxon>
        <taxon>Bosea</taxon>
    </lineage>
</organism>
<dbReference type="EMBL" id="FUYX01000013">
    <property type="protein sequence ID" value="SKC08947.1"/>
    <property type="molecule type" value="Genomic_DNA"/>
</dbReference>
<dbReference type="PANTHER" id="PTHR11113:SF14">
    <property type="entry name" value="N-ACETYLGLUCOSAMINE-6-PHOSPHATE DEACETYLASE"/>
    <property type="match status" value="1"/>
</dbReference>
<feature type="binding site" evidence="8">
    <location>
        <position position="218"/>
    </location>
    <ligand>
        <name>Zn(2+)</name>
        <dbReference type="ChEBI" id="CHEBI:29105"/>
    </ligand>
</feature>
<evidence type="ECO:0000256" key="4">
    <source>
        <dbReference type="ARBA" id="ARBA00023277"/>
    </source>
</evidence>
<name>A0A1T5GKS0_9HYPH</name>
<feature type="active site" description="Proton donor/acceptor" evidence="6">
    <location>
        <position position="276"/>
    </location>
</feature>
<evidence type="ECO:0000256" key="7">
    <source>
        <dbReference type="PIRSR" id="PIRSR038994-2"/>
    </source>
</evidence>
<feature type="binding site" evidence="7">
    <location>
        <begin position="221"/>
        <end position="222"/>
    </location>
    <ligand>
        <name>substrate</name>
    </ligand>
</feature>
<feature type="binding site" evidence="7">
    <location>
        <begin position="309"/>
        <end position="311"/>
    </location>
    <ligand>
        <name>substrate</name>
    </ligand>
</feature>
<dbReference type="Gene3D" id="3.20.20.140">
    <property type="entry name" value="Metal-dependent hydrolases"/>
    <property type="match status" value="1"/>
</dbReference>
<feature type="binding site" evidence="7">
    <location>
        <position position="253"/>
    </location>
    <ligand>
        <name>substrate</name>
    </ligand>
</feature>
<evidence type="ECO:0000256" key="6">
    <source>
        <dbReference type="PIRSR" id="PIRSR038994-1"/>
    </source>
</evidence>
<dbReference type="PIRSF" id="PIRSF038994">
    <property type="entry name" value="NagA"/>
    <property type="match status" value="1"/>
</dbReference>
<dbReference type="Gene3D" id="2.30.40.10">
    <property type="entry name" value="Urease, subunit C, domain 1"/>
    <property type="match status" value="1"/>
</dbReference>
<dbReference type="GO" id="GO:0008448">
    <property type="term" value="F:N-acetylglucosamine-6-phosphate deacetylase activity"/>
    <property type="evidence" value="ECO:0007669"/>
    <property type="project" value="InterPro"/>
</dbReference>
<protein>
    <submittedName>
        <fullName evidence="10">N-acetylglucosamine-6-phosphate deacetylase</fullName>
    </submittedName>
</protein>
<comment type="cofactor">
    <cofactor evidence="8">
        <name>a divalent metal cation</name>
        <dbReference type="ChEBI" id="CHEBI:60240"/>
    </cofactor>
    <text evidence="8">Binds 1 divalent metal cation per subunit.</text>
</comment>
<dbReference type="InterPro" id="IPR032466">
    <property type="entry name" value="Metal_Hydrolase"/>
</dbReference>
<dbReference type="RefSeq" id="WP_079592022.1">
    <property type="nucleotide sequence ID" value="NZ_FUYX01000013.1"/>
</dbReference>
<dbReference type="GO" id="GO:0046872">
    <property type="term" value="F:metal ion binding"/>
    <property type="evidence" value="ECO:0007669"/>
    <property type="project" value="UniProtKB-KW"/>
</dbReference>
<keyword evidence="3 5" id="KW-0378">Hydrolase</keyword>
<dbReference type="PANTHER" id="PTHR11113">
    <property type="entry name" value="N-ACETYLGLUCOSAMINE-6-PHOSPHATE DEACETYLASE"/>
    <property type="match status" value="1"/>
</dbReference>
<evidence type="ECO:0000256" key="1">
    <source>
        <dbReference type="ARBA" id="ARBA00010716"/>
    </source>
</evidence>
<sequence>MAAARQAWRAKRLFDGTRILNDRVVVAEDGIVSAILAIDAAPECPTEDLPDDAVLAPGFIDIQVNGGGGVMLNDSLTAEGVATISAAHARFGTRFLLPTLISASRADIARAIAATREAIAQGVPGVLGVHLEGPFINPERNGAHPLANLLRPEPSDADLLASLGPTGTTLVTLAPECVPEGFIRALVDRGVRVCAGHSNATAAVMARAHAEGLSGVTHLFNAMSQLGSREPGVVGAAMSDLGLAAGIIADGHHVAWPSFQAAFRAIGPGRMMLVTDAMATIGASRDAFELFGETIHVSEGRLVNAEGRLAGAHLDMNTAILNAHRHGGATLAEALAMASTTPAAYLGLSGSHGRIAPGRKAVFSILRTAA</sequence>
<dbReference type="InterPro" id="IPR003764">
    <property type="entry name" value="GlcNAc_6-P_deAcase"/>
</dbReference>
<feature type="binding site" evidence="7">
    <location>
        <position position="229"/>
    </location>
    <ligand>
        <name>substrate</name>
    </ligand>
</feature>